<gene>
    <name evidence="2" type="ORF">F4Y42_05565</name>
</gene>
<feature type="domain" description="PIN" evidence="1">
    <location>
        <begin position="29"/>
        <end position="172"/>
    </location>
</feature>
<reference evidence="2" key="1">
    <citation type="submission" date="2019-09" db="EMBL/GenBank/DDBJ databases">
        <title>Characterisation of the sponge microbiome using genome-centric metagenomics.</title>
        <authorList>
            <person name="Engelberts J.P."/>
            <person name="Robbins S.J."/>
            <person name="De Goeij J.M."/>
            <person name="Aranda M."/>
            <person name="Bell S.C."/>
            <person name="Webster N.S."/>
        </authorList>
    </citation>
    <scope>NUCLEOTIDE SEQUENCE</scope>
    <source>
        <strain evidence="2">SB0664_bin_27</strain>
    </source>
</reference>
<dbReference type="InterPro" id="IPR002716">
    <property type="entry name" value="PIN_dom"/>
</dbReference>
<dbReference type="Pfam" id="PF01850">
    <property type="entry name" value="PIN"/>
    <property type="match status" value="1"/>
</dbReference>
<protein>
    <submittedName>
        <fullName evidence="2">PIN domain-containing protein</fullName>
    </submittedName>
</protein>
<evidence type="ECO:0000313" key="2">
    <source>
        <dbReference type="EMBL" id="MXY92901.1"/>
    </source>
</evidence>
<dbReference type="AlphaFoldDB" id="A0A6B0YRJ8"/>
<comment type="caution">
    <text evidence="2">The sequence shown here is derived from an EMBL/GenBank/DDBJ whole genome shotgun (WGS) entry which is preliminary data.</text>
</comment>
<accession>A0A6B0YRJ8</accession>
<proteinExistence type="predicted"/>
<dbReference type="EMBL" id="VXRG01000049">
    <property type="protein sequence ID" value="MXY92901.1"/>
    <property type="molecule type" value="Genomic_DNA"/>
</dbReference>
<evidence type="ECO:0000259" key="1">
    <source>
        <dbReference type="Pfam" id="PF01850"/>
    </source>
</evidence>
<name>A0A6B0YRJ8_9CHLR</name>
<dbReference type="InterPro" id="IPR029060">
    <property type="entry name" value="PIN-like_dom_sf"/>
</dbReference>
<dbReference type="CDD" id="cd09854">
    <property type="entry name" value="PIN_VapC-like"/>
    <property type="match status" value="1"/>
</dbReference>
<organism evidence="2">
    <name type="scientific">Caldilineaceae bacterium SB0664_bin_27</name>
    <dbReference type="NCBI Taxonomy" id="2605260"/>
    <lineage>
        <taxon>Bacteria</taxon>
        <taxon>Bacillati</taxon>
        <taxon>Chloroflexota</taxon>
        <taxon>Caldilineae</taxon>
        <taxon>Caldilineales</taxon>
        <taxon>Caldilineaceae</taxon>
    </lineage>
</organism>
<sequence>MRHGRRLMVTHKEVRDVEYYRFTSRDKLFLDANIWLLFFGPQRPSDHLVNVYSRAFASILKAQSTIYIDVLIVSEFINTYARQKWQLVAPEVERFKEFRSSFEFQQIAQDIASDVRRVLHHCLPIESGLESLNFSGLLVEFAKGKADFNDQVIRELCKNKGLTLITNDGDFRGQDIPILTANRRLLV</sequence>
<dbReference type="Gene3D" id="3.40.50.1010">
    <property type="entry name" value="5'-nuclease"/>
    <property type="match status" value="1"/>
</dbReference>
<dbReference type="SUPFAM" id="SSF88723">
    <property type="entry name" value="PIN domain-like"/>
    <property type="match status" value="1"/>
</dbReference>